<evidence type="ECO:0000313" key="2">
    <source>
        <dbReference type="Proteomes" id="UP001154420"/>
    </source>
</evidence>
<protein>
    <submittedName>
        <fullName evidence="1">Uncharacterized protein</fullName>
    </submittedName>
</protein>
<sequence>MFYTKIYSGIYGSSSDIIDGSTQRIKYKKKSSDIDTRPFYLMVIFPKDSENVTVQKGLFIFQNVGQFGVKTITTTLMQDFFSNEFIITLKCNTISPDLFIKKVIRQDNIKKLVMIKNIKSSDNSDNIGKGYGSEVREIGNFYFNEKMWGRLMDKIRYVAGGRYNLFEFEQVAYDNLKVIVDIGGRTRKINLHNLENLSIIEAIPDEIKMADGHPNLSMLLEHFTKVATEYLEEMVLYIR</sequence>
<dbReference type="EMBL" id="QZDT01000006">
    <property type="protein sequence ID" value="NBJ92076.1"/>
    <property type="molecule type" value="Genomic_DNA"/>
</dbReference>
<accession>A0A9X5BE11</accession>
<dbReference type="Proteomes" id="UP001154420">
    <property type="component" value="Unassembled WGS sequence"/>
</dbReference>
<comment type="caution">
    <text evidence="1">The sequence shown here is derived from an EMBL/GenBank/DDBJ whole genome shotgun (WGS) entry which is preliminary data.</text>
</comment>
<name>A0A9X5BE11_9FIRM</name>
<proteinExistence type="predicted"/>
<keyword evidence="2" id="KW-1185">Reference proteome</keyword>
<reference evidence="1" key="1">
    <citation type="submission" date="2018-09" db="EMBL/GenBank/DDBJ databases">
        <title>Murine metabolic-syndrome-specific gut microbial biobank.</title>
        <authorList>
            <person name="Liu C."/>
        </authorList>
    </citation>
    <scope>NUCLEOTIDE SEQUENCE</scope>
    <source>
        <strain evidence="1">D42-62</strain>
    </source>
</reference>
<organism evidence="1 2">
    <name type="scientific">Parablautia muri</name>
    <dbReference type="NCBI Taxonomy" id="2320879"/>
    <lineage>
        <taxon>Bacteria</taxon>
        <taxon>Bacillati</taxon>
        <taxon>Bacillota</taxon>
        <taxon>Clostridia</taxon>
        <taxon>Lachnospirales</taxon>
        <taxon>Lachnospiraceae</taxon>
        <taxon>Parablautia</taxon>
    </lineage>
</organism>
<dbReference type="AlphaFoldDB" id="A0A9X5BE11"/>
<evidence type="ECO:0000313" key="1">
    <source>
        <dbReference type="EMBL" id="NBJ92076.1"/>
    </source>
</evidence>
<dbReference type="OrthoDB" id="9801428at2"/>
<gene>
    <name evidence="1" type="ORF">D5281_05610</name>
</gene>